<dbReference type="Gene3D" id="1.10.10.10">
    <property type="entry name" value="Winged helix-like DNA-binding domain superfamily/Winged helix DNA-binding domain"/>
    <property type="match status" value="1"/>
</dbReference>
<evidence type="ECO:0000256" key="3">
    <source>
        <dbReference type="ARBA" id="ARBA00022723"/>
    </source>
</evidence>
<comment type="subcellular location">
    <subcellularLocation>
        <location evidence="2">Nucleus</location>
    </subcellularLocation>
</comment>
<keyword evidence="6" id="KW-0472">Membrane</keyword>
<evidence type="ECO:0000259" key="7">
    <source>
        <dbReference type="PROSITE" id="PS50172"/>
    </source>
</evidence>
<evidence type="ECO:0000256" key="2">
    <source>
        <dbReference type="ARBA" id="ARBA00004123"/>
    </source>
</evidence>
<feature type="transmembrane region" description="Helical" evidence="6">
    <location>
        <begin position="84"/>
        <end position="100"/>
    </location>
</feature>
<dbReference type="InterPro" id="IPR019843">
    <property type="entry name" value="DNA_pol-X_BS"/>
</dbReference>
<evidence type="ECO:0000256" key="6">
    <source>
        <dbReference type="SAM" id="Phobius"/>
    </source>
</evidence>
<gene>
    <name evidence="8" type="ORF">RIMI_LOCUS1868258</name>
</gene>
<dbReference type="SMART" id="SM00483">
    <property type="entry name" value="POLXc"/>
    <property type="match status" value="1"/>
</dbReference>
<dbReference type="InterPro" id="IPR022312">
    <property type="entry name" value="DNA_pol_X"/>
</dbReference>
<keyword evidence="3" id="KW-0479">Metal-binding</keyword>
<dbReference type="SUPFAM" id="SSF81301">
    <property type="entry name" value="Nucleotidyltransferase"/>
    <property type="match status" value="1"/>
</dbReference>
<dbReference type="PRINTS" id="PR00869">
    <property type="entry name" value="DNAPOLX"/>
</dbReference>
<evidence type="ECO:0000256" key="4">
    <source>
        <dbReference type="ARBA" id="ARBA00022842"/>
    </source>
</evidence>
<dbReference type="SUPFAM" id="SSF81585">
    <property type="entry name" value="PsbU/PolX domain-like"/>
    <property type="match status" value="1"/>
</dbReference>
<dbReference type="InterPro" id="IPR027421">
    <property type="entry name" value="DNA_pol_lamdba_lyase_dom_sf"/>
</dbReference>
<keyword evidence="5" id="KW-0539">Nucleus</keyword>
<dbReference type="InterPro" id="IPR057667">
    <property type="entry name" value="HTH_SB"/>
</dbReference>
<dbReference type="SUPFAM" id="SSF47802">
    <property type="entry name" value="DNA polymerase beta, N-terminal domain-like"/>
    <property type="match status" value="1"/>
</dbReference>
<sequence>MVKTKELSKDTRNKIVALHQAGKTESAIANQLGVKKSTVGAIIRKWKTYKTTDNLPRSGAPRKNSTPWGQNDHKNACCRPPRCVYIYISAVYTCFAMFPLKKRRKEAAAPTDPVAPAVIFPDVWIFLVERRMGAARRGFLTSLAQRKGFGVAHEYSRAVTHVVSEQNSFSDVLSWIERKTGNPVMQSADDQTWPQILDISWFTESMSSGKPVAVEARHHLGILGSEMCKDRDALPSVAPYACQRQTPLTHHNSQITDALEMLEKAAALQGSEVRSLAFARAASVLKSLPIKLRSAKEAKNLVWCGGHSQVVIQEILEDGTCHEVEELKVSERYRCMELLTSVFGVGVRTADRWYKDGVRNLSDVEKLTIKLTADQRAGIEHYKDLKQPVTREEAERVEHFINDALHRFVPDLKITMTGGFRRGKQQGHDVDFLITHPDKESLSGLLEKAIEWMDSQTMLRSKS</sequence>
<dbReference type="InterPro" id="IPR018944">
    <property type="entry name" value="DNA_pol_lambd_fingers_domain"/>
</dbReference>
<comment type="caution">
    <text evidence="8">The sequence shown here is derived from an EMBL/GenBank/DDBJ whole genome shotgun (WGS) entry which is preliminary data.</text>
</comment>
<dbReference type="PANTHER" id="PTHR11276">
    <property type="entry name" value="DNA POLYMERASE TYPE-X FAMILY MEMBER"/>
    <property type="match status" value="1"/>
</dbReference>
<dbReference type="PROSITE" id="PS00522">
    <property type="entry name" value="DNA_POLYMERASE_X"/>
    <property type="match status" value="1"/>
</dbReference>
<dbReference type="Gene3D" id="3.30.460.10">
    <property type="entry name" value="Beta Polymerase, domain 2"/>
    <property type="match status" value="1"/>
</dbReference>
<dbReference type="InterPro" id="IPR036388">
    <property type="entry name" value="WH-like_DNA-bd_sf"/>
</dbReference>
<dbReference type="InterPro" id="IPR001726">
    <property type="entry name" value="TdT/Mu"/>
</dbReference>
<dbReference type="Pfam" id="PF10391">
    <property type="entry name" value="DNA_pol_lambd_f"/>
    <property type="match status" value="1"/>
</dbReference>
<dbReference type="PANTHER" id="PTHR11276:SF24">
    <property type="entry name" value="DNA-DIRECTED DNA_RNA POLYMERASE MU"/>
    <property type="match status" value="1"/>
</dbReference>
<evidence type="ECO:0000313" key="8">
    <source>
        <dbReference type="EMBL" id="CAJ0922944.1"/>
    </source>
</evidence>
<keyword evidence="4" id="KW-0460">Magnesium</keyword>
<protein>
    <recommendedName>
        <fullName evidence="7">BRCT domain-containing protein</fullName>
    </recommendedName>
</protein>
<dbReference type="InterPro" id="IPR002054">
    <property type="entry name" value="DNA-dir_DNA_pol_X"/>
</dbReference>
<evidence type="ECO:0000313" key="9">
    <source>
        <dbReference type="Proteomes" id="UP001176940"/>
    </source>
</evidence>
<evidence type="ECO:0000256" key="5">
    <source>
        <dbReference type="ARBA" id="ARBA00023242"/>
    </source>
</evidence>
<evidence type="ECO:0000256" key="1">
    <source>
        <dbReference type="ARBA" id="ARBA00001946"/>
    </source>
</evidence>
<keyword evidence="6" id="KW-1133">Transmembrane helix</keyword>
<dbReference type="Gene3D" id="3.40.50.10190">
    <property type="entry name" value="BRCT domain"/>
    <property type="match status" value="1"/>
</dbReference>
<dbReference type="Pfam" id="PF14716">
    <property type="entry name" value="HHH_8"/>
    <property type="match status" value="1"/>
</dbReference>
<dbReference type="Pfam" id="PF14792">
    <property type="entry name" value="DNA_pol_B_palm"/>
    <property type="match status" value="1"/>
</dbReference>
<keyword evidence="6" id="KW-0812">Transmembrane</keyword>
<dbReference type="InterPro" id="IPR009057">
    <property type="entry name" value="Homeodomain-like_sf"/>
</dbReference>
<keyword evidence="9" id="KW-1185">Reference proteome</keyword>
<organism evidence="8 9">
    <name type="scientific">Ranitomeya imitator</name>
    <name type="common">mimic poison frog</name>
    <dbReference type="NCBI Taxonomy" id="111125"/>
    <lineage>
        <taxon>Eukaryota</taxon>
        <taxon>Metazoa</taxon>
        <taxon>Chordata</taxon>
        <taxon>Craniata</taxon>
        <taxon>Vertebrata</taxon>
        <taxon>Euteleostomi</taxon>
        <taxon>Amphibia</taxon>
        <taxon>Batrachia</taxon>
        <taxon>Anura</taxon>
        <taxon>Neobatrachia</taxon>
        <taxon>Hyloidea</taxon>
        <taxon>Dendrobatidae</taxon>
        <taxon>Dendrobatinae</taxon>
        <taxon>Ranitomeya</taxon>
    </lineage>
</organism>
<name>A0ABN9KT49_9NEOB</name>
<dbReference type="SUPFAM" id="SSF46689">
    <property type="entry name" value="Homeodomain-like"/>
    <property type="match status" value="1"/>
</dbReference>
<dbReference type="Pfam" id="PF25787">
    <property type="entry name" value="HTH_SB"/>
    <property type="match status" value="1"/>
</dbReference>
<reference evidence="8" key="1">
    <citation type="submission" date="2023-07" db="EMBL/GenBank/DDBJ databases">
        <authorList>
            <person name="Stuckert A."/>
        </authorList>
    </citation>
    <scope>NUCLEOTIDE SEQUENCE</scope>
</reference>
<proteinExistence type="predicted"/>
<dbReference type="InterPro" id="IPR010996">
    <property type="entry name" value="HHH_MUS81"/>
</dbReference>
<dbReference type="InterPro" id="IPR043519">
    <property type="entry name" value="NT_sf"/>
</dbReference>
<dbReference type="PROSITE" id="PS50172">
    <property type="entry name" value="BRCT"/>
    <property type="match status" value="1"/>
</dbReference>
<feature type="domain" description="BRCT" evidence="7">
    <location>
        <begin position="115"/>
        <end position="219"/>
    </location>
</feature>
<dbReference type="Gene3D" id="1.10.150.110">
    <property type="entry name" value="DNA polymerase beta, N-terminal domain-like"/>
    <property type="match status" value="1"/>
</dbReference>
<dbReference type="InterPro" id="IPR028207">
    <property type="entry name" value="DNA_pol_B_palm_palm"/>
</dbReference>
<dbReference type="SUPFAM" id="SSF52113">
    <property type="entry name" value="BRCT domain"/>
    <property type="match status" value="1"/>
</dbReference>
<dbReference type="Gene3D" id="1.10.150.20">
    <property type="entry name" value="5' to 3' exonuclease, C-terminal subdomain"/>
    <property type="match status" value="1"/>
</dbReference>
<dbReference type="PRINTS" id="PR00871">
    <property type="entry name" value="DNAPOLXTDT"/>
</dbReference>
<dbReference type="InterPro" id="IPR001357">
    <property type="entry name" value="BRCT_dom"/>
</dbReference>
<comment type="cofactor">
    <cofactor evidence="1">
        <name>Mg(2+)</name>
        <dbReference type="ChEBI" id="CHEBI:18420"/>
    </cofactor>
</comment>
<dbReference type="Proteomes" id="UP001176940">
    <property type="component" value="Unassembled WGS sequence"/>
</dbReference>
<dbReference type="EMBL" id="CAUEEQ010002493">
    <property type="protein sequence ID" value="CAJ0922944.1"/>
    <property type="molecule type" value="Genomic_DNA"/>
</dbReference>
<dbReference type="InterPro" id="IPR036420">
    <property type="entry name" value="BRCT_dom_sf"/>
</dbReference>
<accession>A0ABN9KT49</accession>